<dbReference type="SUPFAM" id="SSF64484">
    <property type="entry name" value="beta and beta-prime subunits of DNA dependent RNA-polymerase"/>
    <property type="match status" value="1"/>
</dbReference>
<gene>
    <name evidence="9" type="ORF">TIFTF001_023913</name>
</gene>
<keyword evidence="6" id="KW-0804">Transcription</keyword>
<name>A0AA88AXE8_FICCA</name>
<dbReference type="Gene3D" id="3.30.1490.180">
    <property type="entry name" value="RNA polymerase ii"/>
    <property type="match status" value="1"/>
</dbReference>
<dbReference type="InterPro" id="IPR045867">
    <property type="entry name" value="DNA-dir_RpoC_beta_prime"/>
</dbReference>
<dbReference type="GO" id="GO:0005736">
    <property type="term" value="C:RNA polymerase I complex"/>
    <property type="evidence" value="ECO:0007669"/>
    <property type="project" value="TreeGrafter"/>
</dbReference>
<keyword evidence="4" id="KW-0808">Transferase</keyword>
<evidence type="ECO:0000256" key="4">
    <source>
        <dbReference type="ARBA" id="ARBA00022679"/>
    </source>
</evidence>
<evidence type="ECO:0000256" key="7">
    <source>
        <dbReference type="SAM" id="MobiDB-lite"/>
    </source>
</evidence>
<evidence type="ECO:0000313" key="9">
    <source>
        <dbReference type="EMBL" id="GMN54796.1"/>
    </source>
</evidence>
<evidence type="ECO:0000259" key="8">
    <source>
        <dbReference type="SMART" id="SM00663"/>
    </source>
</evidence>
<keyword evidence="3" id="KW-0240">DNA-directed RNA polymerase</keyword>
<evidence type="ECO:0000256" key="5">
    <source>
        <dbReference type="ARBA" id="ARBA00022695"/>
    </source>
</evidence>
<dbReference type="AlphaFoldDB" id="A0AA88AXE8"/>
<dbReference type="InterPro" id="IPR006592">
    <property type="entry name" value="RNA_pol_N"/>
</dbReference>
<evidence type="ECO:0000313" key="10">
    <source>
        <dbReference type="Proteomes" id="UP001187192"/>
    </source>
</evidence>
<evidence type="ECO:0000256" key="1">
    <source>
        <dbReference type="ARBA" id="ARBA00006460"/>
    </source>
</evidence>
<accession>A0AA88AXE8</accession>
<keyword evidence="5" id="KW-0548">Nucleotidyltransferase</keyword>
<keyword evidence="10" id="KW-1185">Reference proteome</keyword>
<comment type="caution">
    <text evidence="9">The sequence shown here is derived from an EMBL/GenBank/DDBJ whole genome shotgun (WGS) entry which is preliminary data.</text>
</comment>
<dbReference type="EC" id="2.7.7.6" evidence="2"/>
<evidence type="ECO:0000256" key="3">
    <source>
        <dbReference type="ARBA" id="ARBA00022478"/>
    </source>
</evidence>
<dbReference type="Pfam" id="PF00623">
    <property type="entry name" value="RNA_pol_Rpb1_2"/>
    <property type="match status" value="1"/>
</dbReference>
<dbReference type="InterPro" id="IPR000722">
    <property type="entry name" value="RNA_pol_asu"/>
</dbReference>
<protein>
    <recommendedName>
        <fullName evidence="2">DNA-directed RNA polymerase</fullName>
        <ecNumber evidence="2">2.7.7.6</ecNumber>
    </recommendedName>
</protein>
<reference evidence="9" key="1">
    <citation type="submission" date="2023-07" db="EMBL/GenBank/DDBJ databases">
        <title>draft genome sequence of fig (Ficus carica).</title>
        <authorList>
            <person name="Takahashi T."/>
            <person name="Nishimura K."/>
        </authorList>
    </citation>
    <scope>NUCLEOTIDE SEQUENCE</scope>
</reference>
<dbReference type="GO" id="GO:0003677">
    <property type="term" value="F:DNA binding"/>
    <property type="evidence" value="ECO:0007669"/>
    <property type="project" value="InterPro"/>
</dbReference>
<dbReference type="GO" id="GO:0003899">
    <property type="term" value="F:DNA-directed RNA polymerase activity"/>
    <property type="evidence" value="ECO:0007669"/>
    <property type="project" value="UniProtKB-EC"/>
</dbReference>
<organism evidence="9 10">
    <name type="scientific">Ficus carica</name>
    <name type="common">Common fig</name>
    <dbReference type="NCBI Taxonomy" id="3494"/>
    <lineage>
        <taxon>Eukaryota</taxon>
        <taxon>Viridiplantae</taxon>
        <taxon>Streptophyta</taxon>
        <taxon>Embryophyta</taxon>
        <taxon>Tracheophyta</taxon>
        <taxon>Spermatophyta</taxon>
        <taxon>Magnoliopsida</taxon>
        <taxon>eudicotyledons</taxon>
        <taxon>Gunneridae</taxon>
        <taxon>Pentapetalae</taxon>
        <taxon>rosids</taxon>
        <taxon>fabids</taxon>
        <taxon>Rosales</taxon>
        <taxon>Moraceae</taxon>
        <taxon>Ficeae</taxon>
        <taxon>Ficus</taxon>
    </lineage>
</organism>
<comment type="similarity">
    <text evidence="1">Belongs to the RNA polymerase beta' chain family.</text>
</comment>
<feature type="domain" description="RNA polymerase N-terminal" evidence="8">
    <location>
        <begin position="150"/>
        <end position="418"/>
    </location>
</feature>
<dbReference type="PANTHER" id="PTHR19376">
    <property type="entry name" value="DNA-DIRECTED RNA POLYMERASE"/>
    <property type="match status" value="1"/>
</dbReference>
<dbReference type="SMART" id="SM00663">
    <property type="entry name" value="RPOLA_N"/>
    <property type="match status" value="1"/>
</dbReference>
<dbReference type="PANTHER" id="PTHR19376:SF11">
    <property type="entry name" value="DNA-DIRECTED RNA POLYMERASE I SUBUNIT RPA1"/>
    <property type="match status" value="1"/>
</dbReference>
<sequence>MSSVMRSRCVLLNWSLSRKVMLWGQENLVKPQDLDNGSSNESSNEKEYAHGSKHLKQQKGTSLQITEEKESDAKARADIIREFSLEGPLADRESLHEEGIVHNADMDTRVPLLLSEVKEILKLLWKNEARLFACISDIMRQCLGQKADPSMFFLETLLVPPIKFRPSSKGGGSIHSNLNPNTSHEKNLNNLNTIPVFFSCFLYTIYAEAAIQANIDLGNAHVNKLGSLKIIRRWMNLQQYINVMFDSKKAAGQENVPPGICQLLKRKGGLFRQKMMGKMVNFSCRSVKSPDPYLAVNEIGIPPYFAFRLTYPEERLHISTARVTPWNAVKLRNAIANGPEVHPGATHYADKLSTVKLPPSRKARISISRKLLSSRGVVRNGKNSDYELEGKNVNLHLQDGDIVLVNRQDHVVSALLITKKDTFLRRDEFNQLLYSFGLSTPGSGASFTEFGTKVCELGFEAEFQSLLPETRASLDRQTGDYYLIS</sequence>
<dbReference type="EMBL" id="BTGU01000053">
    <property type="protein sequence ID" value="GMN54796.1"/>
    <property type="molecule type" value="Genomic_DNA"/>
</dbReference>
<evidence type="ECO:0000256" key="6">
    <source>
        <dbReference type="ARBA" id="ARBA00023163"/>
    </source>
</evidence>
<proteinExistence type="inferred from homology"/>
<evidence type="ECO:0000256" key="2">
    <source>
        <dbReference type="ARBA" id="ARBA00012418"/>
    </source>
</evidence>
<feature type="region of interest" description="Disordered" evidence="7">
    <location>
        <begin position="31"/>
        <end position="69"/>
    </location>
</feature>
<dbReference type="Gene3D" id="2.40.40.20">
    <property type="match status" value="1"/>
</dbReference>
<dbReference type="GO" id="GO:0006351">
    <property type="term" value="P:DNA-templated transcription"/>
    <property type="evidence" value="ECO:0007669"/>
    <property type="project" value="InterPro"/>
</dbReference>
<dbReference type="Proteomes" id="UP001187192">
    <property type="component" value="Unassembled WGS sequence"/>
</dbReference>